<feature type="coiled-coil region" evidence="1">
    <location>
        <begin position="477"/>
        <end position="505"/>
    </location>
</feature>
<dbReference type="SUPFAM" id="SSF48371">
    <property type="entry name" value="ARM repeat"/>
    <property type="match status" value="1"/>
</dbReference>
<dbReference type="RefSeq" id="XP_028887571.1">
    <property type="nucleotide sequence ID" value="XM_029021063.1"/>
</dbReference>
<feature type="compositionally biased region" description="Basic residues" evidence="2">
    <location>
        <begin position="573"/>
        <end position="587"/>
    </location>
</feature>
<keyword evidence="1" id="KW-0175">Coiled coil</keyword>
<gene>
    <name evidence="3" type="ORF">TM35_000013820</name>
</gene>
<feature type="region of interest" description="Disordered" evidence="2">
    <location>
        <begin position="539"/>
        <end position="587"/>
    </location>
</feature>
<dbReference type="OrthoDB" id="240768at2759"/>
<dbReference type="AlphaFoldDB" id="A0A1X0P9J5"/>
<protein>
    <submittedName>
        <fullName evidence="3">Uncharacterized protein</fullName>
    </submittedName>
</protein>
<organism evidence="3 4">
    <name type="scientific">Trypanosoma theileri</name>
    <dbReference type="NCBI Taxonomy" id="67003"/>
    <lineage>
        <taxon>Eukaryota</taxon>
        <taxon>Discoba</taxon>
        <taxon>Euglenozoa</taxon>
        <taxon>Kinetoplastea</taxon>
        <taxon>Metakinetoplastina</taxon>
        <taxon>Trypanosomatida</taxon>
        <taxon>Trypanosomatidae</taxon>
        <taxon>Trypanosoma</taxon>
    </lineage>
</organism>
<feature type="region of interest" description="Disordered" evidence="2">
    <location>
        <begin position="121"/>
        <end position="147"/>
    </location>
</feature>
<accession>A0A1X0P9J5</accession>
<reference evidence="3 4" key="1">
    <citation type="submission" date="2017-03" db="EMBL/GenBank/DDBJ databases">
        <title>An alternative strategy for trypanosome survival in the mammalian bloodstream revealed through genome and transcriptome analysis of the ubiquitous bovine parasite Trypanosoma (Megatrypanum) theileri.</title>
        <authorList>
            <person name="Kelly S."/>
            <person name="Ivens A."/>
            <person name="Mott A."/>
            <person name="O'Neill E."/>
            <person name="Emms D."/>
            <person name="Macleod O."/>
            <person name="Voorheis P."/>
            <person name="Matthews J."/>
            <person name="Matthews K."/>
            <person name="Carrington M."/>
        </authorList>
    </citation>
    <scope>NUCLEOTIDE SEQUENCE [LARGE SCALE GENOMIC DNA]</scope>
    <source>
        <strain evidence="3">Edinburgh</strain>
    </source>
</reference>
<dbReference type="VEuPathDB" id="TriTrypDB:TM35_000013820"/>
<evidence type="ECO:0000256" key="1">
    <source>
        <dbReference type="SAM" id="Coils"/>
    </source>
</evidence>
<dbReference type="GeneID" id="39980843"/>
<name>A0A1X0P9J5_9TRYP</name>
<evidence type="ECO:0000313" key="4">
    <source>
        <dbReference type="Proteomes" id="UP000192257"/>
    </source>
</evidence>
<keyword evidence="4" id="KW-1185">Reference proteome</keyword>
<sequence>MDIQACVQLVNEYRPDEEVPPVLHEAVTRLTAALADPTPLADGLRPLVKALATAAPHLPERWNDILHALRGVLESHKVPWLHRAFVLKTLPAMLVDVPTAQQKEYGEALCELLVHWSVVSPSSTSNTESCGVEDAQDESTERPNPQERRVALTALLTLPQEYAASIVQQLIAKLPQSVTTCTALLSNPSANEELKKEFEDWLCSQSASSQASCAAEVEKKLKEYFPGYGAAKCKHCCDSLISRERLKSMDDLNAFQADLRALEDVDAAHRSIIKTRLSLAFLLMRATEVVNLVYSHQGEQQQHSHLTINLEESVLPLSVLRSIVQLTDFASVTPDSVNTPEIRSLAASLLIIDSADAALDAPLPLVECVFHILLRSLPCVPASDEGMRSLLQDIIRVSEILLPVMDNAVLKIQSAIPLLHEQRQQKSNGKTNTEVVAEEDQEQFKQSLEARRQSALSALRVAQTMAHLCSICKKKCLIQTEQQRQEEVENEKEKEEKERLHLKMIAEGLASGARGVALSWTKERERMLRLDVTSRPQVRQLVTSTTGNRREMYQHQHQHQRPHYPRQGDKNVNHRPPKRRRRDVNLM</sequence>
<comment type="caution">
    <text evidence="3">The sequence shown here is derived from an EMBL/GenBank/DDBJ whole genome shotgun (WGS) entry which is preliminary data.</text>
</comment>
<proteinExistence type="predicted"/>
<evidence type="ECO:0000313" key="3">
    <source>
        <dbReference type="EMBL" id="ORC93505.1"/>
    </source>
</evidence>
<evidence type="ECO:0000256" key="2">
    <source>
        <dbReference type="SAM" id="MobiDB-lite"/>
    </source>
</evidence>
<dbReference type="EMBL" id="NBCO01000001">
    <property type="protein sequence ID" value="ORC93505.1"/>
    <property type="molecule type" value="Genomic_DNA"/>
</dbReference>
<dbReference type="Proteomes" id="UP000192257">
    <property type="component" value="Unassembled WGS sequence"/>
</dbReference>
<dbReference type="InterPro" id="IPR016024">
    <property type="entry name" value="ARM-type_fold"/>
</dbReference>